<dbReference type="InterPro" id="IPR052767">
    <property type="entry name" value="Bact_com_dev_regulator"/>
</dbReference>
<dbReference type="Proteomes" id="UP001237207">
    <property type="component" value="Unassembled WGS sequence"/>
</dbReference>
<dbReference type="InterPro" id="IPR023378">
    <property type="entry name" value="YheA/YmcA-like_dom_sf"/>
</dbReference>
<evidence type="ECO:0000313" key="1">
    <source>
        <dbReference type="EMBL" id="MDQ0215215.1"/>
    </source>
</evidence>
<proteinExistence type="predicted"/>
<evidence type="ECO:0000313" key="2">
    <source>
        <dbReference type="Proteomes" id="UP001237207"/>
    </source>
</evidence>
<organism evidence="1 2">
    <name type="scientific">Oikeobacillus pervagus</name>
    <dbReference type="NCBI Taxonomy" id="1325931"/>
    <lineage>
        <taxon>Bacteria</taxon>
        <taxon>Bacillati</taxon>
        <taxon>Bacillota</taxon>
        <taxon>Bacilli</taxon>
        <taxon>Bacillales</taxon>
        <taxon>Bacillaceae</taxon>
        <taxon>Oikeobacillus</taxon>
    </lineage>
</organism>
<dbReference type="PANTHER" id="PTHR38448:SF2">
    <property type="entry name" value="REGULATORY PROTEIN YLBF"/>
    <property type="match status" value="1"/>
</dbReference>
<gene>
    <name evidence="1" type="ORF">J2S13_001615</name>
</gene>
<dbReference type="EMBL" id="JAUSUC010000016">
    <property type="protein sequence ID" value="MDQ0215215.1"/>
    <property type="molecule type" value="Genomic_DNA"/>
</dbReference>
<comment type="caution">
    <text evidence="1">The sequence shown here is derived from an EMBL/GenBank/DDBJ whole genome shotgun (WGS) entry which is preliminary data.</text>
</comment>
<sequence length="149" mass="17041">MLTTTMEKIAIVEEAEHLAEMILQSDLADQYREHYYKLYQHPVTAKKVRHFVQYKERYEEVQRFGRYHPDYSEVMKNIREVKREMDLDHNVSEFRKIENELQQLLDEISVMIGRSVSIGIKVPTGNPFFEGASSCGGGCGSGGGCSCSA</sequence>
<reference evidence="1" key="1">
    <citation type="submission" date="2023-07" db="EMBL/GenBank/DDBJ databases">
        <title>Genomic Encyclopedia of Type Strains, Phase IV (KMG-IV): sequencing the most valuable type-strain genomes for metagenomic binning, comparative biology and taxonomic classification.</title>
        <authorList>
            <person name="Goeker M."/>
        </authorList>
    </citation>
    <scope>NUCLEOTIDE SEQUENCE</scope>
    <source>
        <strain evidence="1">DSM 23947</strain>
    </source>
</reference>
<dbReference type="AlphaFoldDB" id="A0AAJ1SYL6"/>
<keyword evidence="2" id="KW-1185">Reference proteome</keyword>
<dbReference type="InterPro" id="IPR010368">
    <property type="entry name" value="Com_YlbF"/>
</dbReference>
<name>A0AAJ1SYL6_9BACI</name>
<dbReference type="SUPFAM" id="SSF158622">
    <property type="entry name" value="YheA/YmcA-like"/>
    <property type="match status" value="1"/>
</dbReference>
<protein>
    <submittedName>
        <fullName evidence="1">Cell fate (Sporulation/competence/biofilm development) regulator YlbF (YheA/YmcA/DUF963 family)</fullName>
    </submittedName>
</protein>
<dbReference type="PANTHER" id="PTHR38448">
    <property type="entry name" value="REGULATORY PROTEIN YLBF-RELATED"/>
    <property type="match status" value="1"/>
</dbReference>
<dbReference type="Gene3D" id="1.20.1500.10">
    <property type="entry name" value="YheA/YmcA-like"/>
    <property type="match status" value="1"/>
</dbReference>
<dbReference type="Pfam" id="PF06133">
    <property type="entry name" value="Com_YlbF"/>
    <property type="match status" value="1"/>
</dbReference>
<accession>A0AAJ1SYL6</accession>